<dbReference type="PANTHER" id="PTHR33824:SF7">
    <property type="entry name" value="POLYKETIDE CYCLASE_DEHYDRASE AND LIPID TRANSPORT SUPERFAMILY PROTEIN"/>
    <property type="match status" value="1"/>
</dbReference>
<dbReference type="OrthoDB" id="3695445at2"/>
<accession>A0A1T4WYT1</accession>
<evidence type="ECO:0000259" key="3">
    <source>
        <dbReference type="Pfam" id="PF03364"/>
    </source>
</evidence>
<comment type="similarity">
    <text evidence="1">Belongs to the ribosome association toxin RatA family.</text>
</comment>
<dbReference type="Gene3D" id="3.30.530.20">
    <property type="match status" value="1"/>
</dbReference>
<keyword evidence="5" id="KW-1185">Reference proteome</keyword>
<dbReference type="STRING" id="48467.SAMN02745166_00919"/>
<dbReference type="SUPFAM" id="SSF55961">
    <property type="entry name" value="Bet v1-like"/>
    <property type="match status" value="1"/>
</dbReference>
<dbReference type="InterPro" id="IPR023393">
    <property type="entry name" value="START-like_dom_sf"/>
</dbReference>
<dbReference type="InterPro" id="IPR047137">
    <property type="entry name" value="ORF3"/>
</dbReference>
<reference evidence="5" key="1">
    <citation type="submission" date="2017-02" db="EMBL/GenBank/DDBJ databases">
        <authorList>
            <person name="Varghese N."/>
            <person name="Submissions S."/>
        </authorList>
    </citation>
    <scope>NUCLEOTIDE SEQUENCE [LARGE SCALE GENOMIC DNA]</scope>
    <source>
        <strain evidence="5">ATCC 700200</strain>
    </source>
</reference>
<evidence type="ECO:0000256" key="2">
    <source>
        <dbReference type="SAM" id="MobiDB-lite"/>
    </source>
</evidence>
<evidence type="ECO:0000313" key="5">
    <source>
        <dbReference type="Proteomes" id="UP000190774"/>
    </source>
</evidence>
<name>A0A1T4WYT1_9BACT</name>
<dbReference type="AlphaFoldDB" id="A0A1T4WYT1"/>
<protein>
    <submittedName>
        <fullName evidence="4">Polyketide cyclase / dehydrase and lipid transport</fullName>
    </submittedName>
</protein>
<dbReference type="InterPro" id="IPR005031">
    <property type="entry name" value="COQ10_START"/>
</dbReference>
<dbReference type="Pfam" id="PF03364">
    <property type="entry name" value="Polyketide_cyc"/>
    <property type="match status" value="1"/>
</dbReference>
<feature type="region of interest" description="Disordered" evidence="2">
    <location>
        <begin position="139"/>
        <end position="158"/>
    </location>
</feature>
<dbReference type="PANTHER" id="PTHR33824">
    <property type="entry name" value="POLYKETIDE CYCLASE/DEHYDRASE AND LIPID TRANSPORT SUPERFAMILY PROTEIN"/>
    <property type="match status" value="1"/>
</dbReference>
<evidence type="ECO:0000313" key="4">
    <source>
        <dbReference type="EMBL" id="SKA82510.1"/>
    </source>
</evidence>
<feature type="domain" description="Coenzyme Q-binding protein COQ10 START" evidence="3">
    <location>
        <begin position="10"/>
        <end position="129"/>
    </location>
</feature>
<sequence length="158" mass="17838">METIEKSIEVNCPVRSVYDQWTQFESFPLFMEGIKAVRQLDDRHLEWHAEIAGRGKAWEAEIIEQEPDQRIAWRSTSGTTNNGVVSFEAVDPEHTRVTLTMNYEPEGTAEKIGDALGVVSLRVAGDLKRFKQCIEKRTTPPQGWRGEVADGQVNPPVV</sequence>
<dbReference type="EMBL" id="FUYE01000002">
    <property type="protein sequence ID" value="SKA82510.1"/>
    <property type="molecule type" value="Genomic_DNA"/>
</dbReference>
<dbReference type="CDD" id="cd07817">
    <property type="entry name" value="SRPBCC_8"/>
    <property type="match status" value="1"/>
</dbReference>
<proteinExistence type="inferred from homology"/>
<dbReference type="RefSeq" id="WP_078812112.1">
    <property type="nucleotide sequence ID" value="NZ_FUYE01000002.1"/>
</dbReference>
<evidence type="ECO:0000256" key="1">
    <source>
        <dbReference type="ARBA" id="ARBA00008918"/>
    </source>
</evidence>
<dbReference type="Proteomes" id="UP000190774">
    <property type="component" value="Unassembled WGS sequence"/>
</dbReference>
<organism evidence="4 5">
    <name type="scientific">Prosthecobacter debontii</name>
    <dbReference type="NCBI Taxonomy" id="48467"/>
    <lineage>
        <taxon>Bacteria</taxon>
        <taxon>Pseudomonadati</taxon>
        <taxon>Verrucomicrobiota</taxon>
        <taxon>Verrucomicrobiia</taxon>
        <taxon>Verrucomicrobiales</taxon>
        <taxon>Verrucomicrobiaceae</taxon>
        <taxon>Prosthecobacter</taxon>
    </lineage>
</organism>
<gene>
    <name evidence="4" type="ORF">SAMN02745166_00919</name>
</gene>